<sequence>MFGLWFDFLCSKKTQVQSRIIVDWINCTSRDPTFAKFALCRLGNIKKNVREFSFHNRIFQPIQECIIRIEATYTMEKKPIVLLNATCDGCELMRTRKRYVAVRKMFDLIGKNTNLNHTCPYNHDVIGKNLTLDLQKVPFPTPLGRYYIKASFIPNGKMSQAVIVDGVGRIV</sequence>
<organism evidence="1 2">
    <name type="scientific">Stomoxys calcitrans</name>
    <name type="common">Stable fly</name>
    <name type="synonym">Conops calcitrans</name>
    <dbReference type="NCBI Taxonomy" id="35570"/>
    <lineage>
        <taxon>Eukaryota</taxon>
        <taxon>Metazoa</taxon>
        <taxon>Ecdysozoa</taxon>
        <taxon>Arthropoda</taxon>
        <taxon>Hexapoda</taxon>
        <taxon>Insecta</taxon>
        <taxon>Pterygota</taxon>
        <taxon>Neoptera</taxon>
        <taxon>Endopterygota</taxon>
        <taxon>Diptera</taxon>
        <taxon>Brachycera</taxon>
        <taxon>Muscomorpha</taxon>
        <taxon>Muscoidea</taxon>
        <taxon>Muscidae</taxon>
        <taxon>Stomoxys</taxon>
    </lineage>
</organism>
<name>A0A1I8NMT4_STOCA</name>
<dbReference type="InterPro" id="IPR010512">
    <property type="entry name" value="DUF1091"/>
</dbReference>
<keyword evidence="2" id="KW-1185">Reference proteome</keyword>
<protein>
    <recommendedName>
        <fullName evidence="3">MD-2-related lipid-recognition domain-containing protein</fullName>
    </recommendedName>
</protein>
<dbReference type="Pfam" id="PF06477">
    <property type="entry name" value="DUF1091"/>
    <property type="match status" value="1"/>
</dbReference>
<proteinExistence type="predicted"/>
<dbReference type="EnsemblMetazoa" id="SCAU000416-RA">
    <property type="protein sequence ID" value="SCAU000416-PA"/>
    <property type="gene ID" value="SCAU000416"/>
</dbReference>
<evidence type="ECO:0008006" key="3">
    <source>
        <dbReference type="Google" id="ProtNLM"/>
    </source>
</evidence>
<dbReference type="PANTHER" id="PTHR20898">
    <property type="entry name" value="DAEDALUS ON 3-RELATED-RELATED"/>
    <property type="match status" value="1"/>
</dbReference>
<accession>A0A1I8NMT4</accession>
<dbReference type="SMART" id="SM00697">
    <property type="entry name" value="DM8"/>
    <property type="match status" value="1"/>
</dbReference>
<dbReference type="PANTHER" id="PTHR20898:SF0">
    <property type="entry name" value="DAEDALUS ON 3-RELATED"/>
    <property type="match status" value="1"/>
</dbReference>
<evidence type="ECO:0000313" key="2">
    <source>
        <dbReference type="Proteomes" id="UP000095300"/>
    </source>
</evidence>
<evidence type="ECO:0000313" key="1">
    <source>
        <dbReference type="EnsemblMetazoa" id="SCAU000416-PA"/>
    </source>
</evidence>
<reference evidence="1" key="1">
    <citation type="submission" date="2020-05" db="UniProtKB">
        <authorList>
            <consortium name="EnsemblMetazoa"/>
        </authorList>
    </citation>
    <scope>IDENTIFICATION</scope>
    <source>
        <strain evidence="1">USDA</strain>
    </source>
</reference>
<dbReference type="VEuPathDB" id="VectorBase:SCAU000416"/>
<dbReference type="Proteomes" id="UP000095300">
    <property type="component" value="Unassembled WGS sequence"/>
</dbReference>
<dbReference type="AlphaFoldDB" id="A0A1I8NMT4"/>
<gene>
    <name evidence="1" type="primary">106092679</name>
</gene>